<evidence type="ECO:0000256" key="1">
    <source>
        <dbReference type="SAM" id="MobiDB-lite"/>
    </source>
</evidence>
<reference evidence="2 3" key="1">
    <citation type="journal article" date="2010" name="Science">
        <title>Genomic analysis of organismal complexity in the multicellular green alga Volvox carteri.</title>
        <authorList>
            <person name="Prochnik S.E."/>
            <person name="Umen J."/>
            <person name="Nedelcu A.M."/>
            <person name="Hallmann A."/>
            <person name="Miller S.M."/>
            <person name="Nishii I."/>
            <person name="Ferris P."/>
            <person name="Kuo A."/>
            <person name="Mitros T."/>
            <person name="Fritz-Laylin L.K."/>
            <person name="Hellsten U."/>
            <person name="Chapman J."/>
            <person name="Simakov O."/>
            <person name="Rensing S.A."/>
            <person name="Terry A."/>
            <person name="Pangilinan J."/>
            <person name="Kapitonov V."/>
            <person name="Jurka J."/>
            <person name="Salamov A."/>
            <person name="Shapiro H."/>
            <person name="Schmutz J."/>
            <person name="Grimwood J."/>
            <person name="Lindquist E."/>
            <person name="Lucas S."/>
            <person name="Grigoriev I.V."/>
            <person name="Schmitt R."/>
            <person name="Kirk D."/>
            <person name="Rokhsar D.S."/>
        </authorList>
    </citation>
    <scope>NUCLEOTIDE SEQUENCE [LARGE SCALE GENOMIC DNA]</scope>
    <source>
        <strain evidence="3">f. Nagariensis / Eve</strain>
    </source>
</reference>
<sequence>MLPTAHFHHHHHHFQPLGSTKPSDPQWQAHPHVHSHVRSAGRGVDLGPADSFPSELQPAPADDDSANAYGGAAADSIPSGPYDISPAGAAFRGTAGSRMKQRLGSAIEPSPGTAAPMTIGSGMYGGGGGGGSRAGGGGSIYSYTGATGAGVSGGAARHPKLRNLQWLWSVIVWYWSTVAWVVTLPWRVITWLSPGALRPAEQWLEQTVEWWTGPPRRLAANLLYGVIAWCDGQISYLRRTVLITHKTNLHHFWVAYEAYLRLIQHKAHLIEQHGFDGLWMALNIKTV</sequence>
<dbReference type="InParanoid" id="D8TPI7"/>
<name>D8TPI7_VOLCA</name>
<dbReference type="KEGG" id="vcn:VOLCADRAFT_88632"/>
<dbReference type="Proteomes" id="UP000001058">
    <property type="component" value="Unassembled WGS sequence"/>
</dbReference>
<keyword evidence="3" id="KW-1185">Reference proteome</keyword>
<evidence type="ECO:0000313" key="3">
    <source>
        <dbReference type="Proteomes" id="UP000001058"/>
    </source>
</evidence>
<protein>
    <submittedName>
        <fullName evidence="2">Uncharacterized protein</fullName>
    </submittedName>
</protein>
<dbReference type="AlphaFoldDB" id="D8TPI7"/>
<evidence type="ECO:0000313" key="2">
    <source>
        <dbReference type="EMBL" id="EFJ50622.1"/>
    </source>
</evidence>
<dbReference type="OrthoDB" id="541110at2759"/>
<dbReference type="GeneID" id="9624363"/>
<gene>
    <name evidence="2" type="ORF">VOLCADRAFT_88632</name>
</gene>
<feature type="region of interest" description="Disordered" evidence="1">
    <location>
        <begin position="1"/>
        <end position="73"/>
    </location>
</feature>
<proteinExistence type="predicted"/>
<dbReference type="RefSeq" id="XP_002948215.1">
    <property type="nucleotide sequence ID" value="XM_002948169.1"/>
</dbReference>
<dbReference type="EMBL" id="GL378330">
    <property type="protein sequence ID" value="EFJ50622.1"/>
    <property type="molecule type" value="Genomic_DNA"/>
</dbReference>
<accession>D8TPI7</accession>
<feature type="compositionally biased region" description="Basic residues" evidence="1">
    <location>
        <begin position="1"/>
        <end position="14"/>
    </location>
</feature>
<organism evidence="3">
    <name type="scientific">Volvox carteri f. nagariensis</name>
    <dbReference type="NCBI Taxonomy" id="3068"/>
    <lineage>
        <taxon>Eukaryota</taxon>
        <taxon>Viridiplantae</taxon>
        <taxon>Chlorophyta</taxon>
        <taxon>core chlorophytes</taxon>
        <taxon>Chlorophyceae</taxon>
        <taxon>CS clade</taxon>
        <taxon>Chlamydomonadales</taxon>
        <taxon>Volvocaceae</taxon>
        <taxon>Volvox</taxon>
    </lineage>
</organism>
<feature type="compositionally biased region" description="Polar residues" evidence="1">
    <location>
        <begin position="17"/>
        <end position="26"/>
    </location>
</feature>